<dbReference type="PANTHER" id="PTHR11879">
    <property type="entry name" value="ASPARTATE AMINOTRANSFERASE"/>
    <property type="match status" value="1"/>
</dbReference>
<reference evidence="10" key="1">
    <citation type="journal article" date="2019" name="Int. J. Syst. Evol. Microbiol.">
        <title>The Global Catalogue of Microorganisms (GCM) 10K type strain sequencing project: providing services to taxonomists for standard genome sequencing and annotation.</title>
        <authorList>
            <consortium name="The Broad Institute Genomics Platform"/>
            <consortium name="The Broad Institute Genome Sequencing Center for Infectious Disease"/>
            <person name="Wu L."/>
            <person name="Ma J."/>
        </authorList>
    </citation>
    <scope>NUCLEOTIDE SEQUENCE [LARGE SCALE GENOMIC DNA]</scope>
    <source>
        <strain evidence="10">DT28</strain>
    </source>
</reference>
<comment type="subunit">
    <text evidence="3">Homodimer.</text>
</comment>
<dbReference type="Pfam" id="PF00155">
    <property type="entry name" value="Aminotran_1_2"/>
    <property type="match status" value="1"/>
</dbReference>
<evidence type="ECO:0000313" key="10">
    <source>
        <dbReference type="Proteomes" id="UP001595962"/>
    </source>
</evidence>
<dbReference type="InterPro" id="IPR004838">
    <property type="entry name" value="NHTrfase_class1_PyrdxlP-BS"/>
</dbReference>
<comment type="caution">
    <text evidence="9">The sequence shown here is derived from an EMBL/GenBank/DDBJ whole genome shotgun (WGS) entry which is preliminary data.</text>
</comment>
<evidence type="ECO:0000256" key="4">
    <source>
        <dbReference type="ARBA" id="ARBA00022576"/>
    </source>
</evidence>
<dbReference type="EMBL" id="JBHSGB010000010">
    <property type="protein sequence ID" value="MFC4655741.1"/>
    <property type="molecule type" value="Genomic_DNA"/>
</dbReference>
<dbReference type="InterPro" id="IPR004839">
    <property type="entry name" value="Aminotransferase_I/II_large"/>
</dbReference>
<dbReference type="EC" id="2.6.1.-" evidence="7"/>
<dbReference type="Gene3D" id="3.40.640.10">
    <property type="entry name" value="Type I PLP-dependent aspartate aminotransferase-like (Major domain)"/>
    <property type="match status" value="1"/>
</dbReference>
<dbReference type="SUPFAM" id="SSF53383">
    <property type="entry name" value="PLP-dependent transferases"/>
    <property type="match status" value="1"/>
</dbReference>
<evidence type="ECO:0000256" key="6">
    <source>
        <dbReference type="ARBA" id="ARBA00022898"/>
    </source>
</evidence>
<dbReference type="Proteomes" id="UP001595962">
    <property type="component" value="Unassembled WGS sequence"/>
</dbReference>
<evidence type="ECO:0000256" key="5">
    <source>
        <dbReference type="ARBA" id="ARBA00022679"/>
    </source>
</evidence>
<dbReference type="InterPro" id="IPR015421">
    <property type="entry name" value="PyrdxlP-dep_Trfase_major"/>
</dbReference>
<dbReference type="PROSITE" id="PS00105">
    <property type="entry name" value="AA_TRANSFER_CLASS_1"/>
    <property type="match status" value="1"/>
</dbReference>
<dbReference type="PRINTS" id="PR00799">
    <property type="entry name" value="TRANSAMINASE"/>
</dbReference>
<organism evidence="9 10">
    <name type="scientific">Rheinheimera marina</name>
    <dbReference type="NCBI Taxonomy" id="1774958"/>
    <lineage>
        <taxon>Bacteria</taxon>
        <taxon>Pseudomonadati</taxon>
        <taxon>Pseudomonadota</taxon>
        <taxon>Gammaproteobacteria</taxon>
        <taxon>Chromatiales</taxon>
        <taxon>Chromatiaceae</taxon>
        <taxon>Rheinheimera</taxon>
    </lineage>
</organism>
<dbReference type="RefSeq" id="WP_377334229.1">
    <property type="nucleotide sequence ID" value="NZ_JBHSGB010000010.1"/>
</dbReference>
<dbReference type="InterPro" id="IPR015424">
    <property type="entry name" value="PyrdxlP-dep_Trfase"/>
</dbReference>
<evidence type="ECO:0000256" key="3">
    <source>
        <dbReference type="ARBA" id="ARBA00011738"/>
    </source>
</evidence>
<dbReference type="CDD" id="cd00609">
    <property type="entry name" value="AAT_like"/>
    <property type="match status" value="1"/>
</dbReference>
<accession>A0ABV9JND9</accession>
<keyword evidence="4 7" id="KW-0032">Aminotransferase</keyword>
<evidence type="ECO:0000313" key="9">
    <source>
        <dbReference type="EMBL" id="MFC4655741.1"/>
    </source>
</evidence>
<feature type="domain" description="Aminotransferase class I/classII large" evidence="8">
    <location>
        <begin position="27"/>
        <end position="391"/>
    </location>
</feature>
<dbReference type="NCBIfam" id="NF006719">
    <property type="entry name" value="PRK09257.1"/>
    <property type="match status" value="1"/>
</dbReference>
<protein>
    <recommendedName>
        <fullName evidence="7">Aminotransferase</fullName>
        <ecNumber evidence="7">2.6.1.-</ecNumber>
    </recommendedName>
</protein>
<proteinExistence type="inferred from homology"/>
<evidence type="ECO:0000256" key="2">
    <source>
        <dbReference type="ARBA" id="ARBA00007441"/>
    </source>
</evidence>
<dbReference type="PANTHER" id="PTHR11879:SF22">
    <property type="entry name" value="ASPARTATE AMINOTRANSFERASE, MITOCHONDRIAL"/>
    <property type="match status" value="1"/>
</dbReference>
<dbReference type="Gene3D" id="3.90.1150.10">
    <property type="entry name" value="Aspartate Aminotransferase, domain 1"/>
    <property type="match status" value="1"/>
</dbReference>
<comment type="cofactor">
    <cofactor evidence="1 7">
        <name>pyridoxal 5'-phosphate</name>
        <dbReference type="ChEBI" id="CHEBI:597326"/>
    </cofactor>
</comment>
<evidence type="ECO:0000256" key="1">
    <source>
        <dbReference type="ARBA" id="ARBA00001933"/>
    </source>
</evidence>
<dbReference type="InterPro" id="IPR015422">
    <property type="entry name" value="PyrdxlP-dep_Trfase_small"/>
</dbReference>
<evidence type="ECO:0000256" key="7">
    <source>
        <dbReference type="RuleBase" id="RU000481"/>
    </source>
</evidence>
<sequence length="398" mass="43885">MFSHLQPTPIDPILGLMAAYKEDPNPQKVDLGVGVYKDENGHTAVLKCVKEAEALRLKLEDSKTYIGMAGDLSFNSHIEKLAFGPAHQVLLAGRVVTAHTPGGTGALRVAAEFIKKANPDATVWVTNPTWANHVSLFQAAGLKVKEYSYYDWETKGLKFDAMMAELATVPAGDVVLVHACCHNPSGMDLNFAQWQQFAELAKEKGFTPLVDMAYQGFGLGLDEDTQGLRYLADLVPELLLCSSCSKNFGLYRERIGAVSVITADSKTADIARSVLLAVVRSIYSMPPAHGAILVSHILNSAELTALWHQELAEMRNRINNYRQLIIDKFKEQGIAQDFSFITRQHGMFSFLGINKEQIEQLRKDYSIYMVGSSRVSIAGLNHSNIDYFAKAMAEVLKG</sequence>
<evidence type="ECO:0000259" key="8">
    <source>
        <dbReference type="Pfam" id="PF00155"/>
    </source>
</evidence>
<keyword evidence="10" id="KW-1185">Reference proteome</keyword>
<comment type="similarity">
    <text evidence="2 7">Belongs to the class-I pyridoxal-phosphate-dependent aminotransferase family.</text>
</comment>
<dbReference type="InterPro" id="IPR000796">
    <property type="entry name" value="Asp_trans"/>
</dbReference>
<name>A0ABV9JND9_9GAMM</name>
<keyword evidence="6" id="KW-0663">Pyridoxal phosphate</keyword>
<keyword evidence="5 7" id="KW-0808">Transferase</keyword>
<gene>
    <name evidence="9" type="ORF">ACFO3I_12055</name>
</gene>